<name>A0A1I5M6S2_9RHOB</name>
<keyword evidence="1" id="KW-0732">Signal</keyword>
<dbReference type="EMBL" id="FOXA01000002">
    <property type="protein sequence ID" value="SFP05294.1"/>
    <property type="molecule type" value="Genomic_DNA"/>
</dbReference>
<reference evidence="2 3" key="1">
    <citation type="submission" date="2016-10" db="EMBL/GenBank/DDBJ databases">
        <authorList>
            <person name="de Groot N.N."/>
        </authorList>
    </citation>
    <scope>NUCLEOTIDE SEQUENCE [LARGE SCALE GENOMIC DNA]</scope>
    <source>
        <strain evidence="2 3">DSM 19547</strain>
    </source>
</reference>
<dbReference type="OrthoDB" id="7659317at2"/>
<keyword evidence="3" id="KW-1185">Reference proteome</keyword>
<evidence type="ECO:0000256" key="1">
    <source>
        <dbReference type="SAM" id="SignalP"/>
    </source>
</evidence>
<feature type="chain" id="PRO_5011642036" evidence="1">
    <location>
        <begin position="21"/>
        <end position="158"/>
    </location>
</feature>
<evidence type="ECO:0000313" key="3">
    <source>
        <dbReference type="Proteomes" id="UP000199356"/>
    </source>
</evidence>
<dbReference type="STRING" id="441119.SAMN04488047_102127"/>
<feature type="signal peptide" evidence="1">
    <location>
        <begin position="1"/>
        <end position="20"/>
    </location>
</feature>
<evidence type="ECO:0000313" key="2">
    <source>
        <dbReference type="EMBL" id="SFP05294.1"/>
    </source>
</evidence>
<accession>A0A1I5M6S2</accession>
<organism evidence="2 3">
    <name type="scientific">Tranquillimonas alkanivorans</name>
    <dbReference type="NCBI Taxonomy" id="441119"/>
    <lineage>
        <taxon>Bacteria</taxon>
        <taxon>Pseudomonadati</taxon>
        <taxon>Pseudomonadota</taxon>
        <taxon>Alphaproteobacteria</taxon>
        <taxon>Rhodobacterales</taxon>
        <taxon>Roseobacteraceae</taxon>
        <taxon>Tranquillimonas</taxon>
    </lineage>
</organism>
<dbReference type="RefSeq" id="WP_093418151.1">
    <property type="nucleotide sequence ID" value="NZ_FOXA01000002.1"/>
</dbReference>
<proteinExistence type="predicted"/>
<dbReference type="AlphaFoldDB" id="A0A1I5M6S2"/>
<protein>
    <submittedName>
        <fullName evidence="2">Uncharacterized protein</fullName>
    </submittedName>
</protein>
<sequence>MKKLMIATAIATMTTTGAFAQEEQLDELVDVELGEIGMDNVDVSALPDAAVAELHLYLTSDTQESESITQNRVRSVLEDYGVRLRTGEVYVVDPATTVAIEVPANQLRARVANRLDVTYEEDVDVSTLTDDQVAELYLILTSTDDATTKDDRIRGVLQ</sequence>
<gene>
    <name evidence="2" type="ORF">SAMN04488047_102127</name>
</gene>
<dbReference type="Proteomes" id="UP000199356">
    <property type="component" value="Unassembled WGS sequence"/>
</dbReference>